<proteinExistence type="predicted"/>
<dbReference type="InterPro" id="IPR021710">
    <property type="entry name" value="DUF3293"/>
</dbReference>
<sequence length="142" mass="15442">MNAHSSISASTIRAYEETEYRVLGDLPMTLIIGVRNAQLADLHRAHDVDCSAFITAANPLSEQTDEADNLSHQAKLADDLTLGHFEFIDGAGQHPSGDWPGEPSFLVLGVSLNAAKELGARYKQNAIVWCGDDAMPRLILLR</sequence>
<evidence type="ECO:0000313" key="2">
    <source>
        <dbReference type="Proteomes" id="UP000194546"/>
    </source>
</evidence>
<organism evidence="1 2">
    <name type="scientific">Caballeronia sordidicola</name>
    <name type="common">Burkholderia sordidicola</name>
    <dbReference type="NCBI Taxonomy" id="196367"/>
    <lineage>
        <taxon>Bacteria</taxon>
        <taxon>Pseudomonadati</taxon>
        <taxon>Pseudomonadota</taxon>
        <taxon>Betaproteobacteria</taxon>
        <taxon>Burkholderiales</taxon>
        <taxon>Burkholderiaceae</taxon>
        <taxon>Caballeronia</taxon>
    </lineage>
</organism>
<comment type="caution">
    <text evidence="1">The sequence shown here is derived from an EMBL/GenBank/DDBJ whole genome shotgun (WGS) entry which is preliminary data.</text>
</comment>
<name>A0A242N915_CABSO</name>
<accession>A0A242N915</accession>
<dbReference type="Proteomes" id="UP000194546">
    <property type="component" value="Unassembled WGS sequence"/>
</dbReference>
<dbReference type="Pfam" id="PF11697">
    <property type="entry name" value="DUF3293"/>
    <property type="match status" value="1"/>
</dbReference>
<reference evidence="1 2" key="1">
    <citation type="submission" date="2017-03" db="EMBL/GenBank/DDBJ databases">
        <title>Genome analysis of strain PAMC 26510.</title>
        <authorList>
            <person name="Oh H.-M."/>
            <person name="Yang J.-A."/>
        </authorList>
    </citation>
    <scope>NUCLEOTIDE SEQUENCE [LARGE SCALE GENOMIC DNA]</scope>
    <source>
        <strain evidence="1 2">PAMC 26510</strain>
    </source>
</reference>
<dbReference type="AlphaFoldDB" id="A0A242N915"/>
<dbReference type="EMBL" id="NBTY01000014">
    <property type="protein sequence ID" value="OTP80180.1"/>
    <property type="molecule type" value="Genomic_DNA"/>
</dbReference>
<evidence type="ECO:0000313" key="1">
    <source>
        <dbReference type="EMBL" id="OTP80180.1"/>
    </source>
</evidence>
<gene>
    <name evidence="1" type="ORF">PAMC26510_03510</name>
</gene>
<evidence type="ECO:0008006" key="3">
    <source>
        <dbReference type="Google" id="ProtNLM"/>
    </source>
</evidence>
<protein>
    <recommendedName>
        <fullName evidence="3">DUF3293 domain-containing protein</fullName>
    </recommendedName>
</protein>